<name>A0A4U1BIG4_9GAMM</name>
<dbReference type="GO" id="GO:0004674">
    <property type="term" value="F:protein serine/threonine kinase activity"/>
    <property type="evidence" value="ECO:0007669"/>
    <property type="project" value="UniProtKB-KW"/>
</dbReference>
<keyword evidence="4" id="KW-0723">Serine/threonine-protein kinase</keyword>
<dbReference type="InterPro" id="IPR011009">
    <property type="entry name" value="Kinase-like_dom_sf"/>
</dbReference>
<accession>A0A4U1BIG4</accession>
<evidence type="ECO:0000256" key="1">
    <source>
        <dbReference type="ARBA" id="ARBA00022741"/>
    </source>
</evidence>
<dbReference type="RefSeq" id="WP_136864849.1">
    <property type="nucleotide sequence ID" value="NZ_SWCJ01000019.1"/>
</dbReference>
<dbReference type="Proteomes" id="UP000305675">
    <property type="component" value="Unassembled WGS sequence"/>
</dbReference>
<keyword evidence="5" id="KW-1185">Reference proteome</keyword>
<protein>
    <submittedName>
        <fullName evidence="4">Serine/threonine protein kinase</fullName>
    </submittedName>
</protein>
<proteinExistence type="predicted"/>
<dbReference type="PANTHER" id="PTHR33540:SF1">
    <property type="entry name" value="N-ACETYLMURAMATE_N-ACETYLGLUCOSAMINE KINASE"/>
    <property type="match status" value="1"/>
</dbReference>
<keyword evidence="1" id="KW-0547">Nucleotide-binding</keyword>
<keyword evidence="4" id="KW-0418">Kinase</keyword>
<dbReference type="SUPFAM" id="SSF56112">
    <property type="entry name" value="Protein kinase-like (PK-like)"/>
    <property type="match status" value="1"/>
</dbReference>
<gene>
    <name evidence="4" type="ORF">FCL42_18135</name>
</gene>
<dbReference type="InterPro" id="IPR002575">
    <property type="entry name" value="Aminoglycoside_PTrfase"/>
</dbReference>
<dbReference type="Gene3D" id="3.90.1200.10">
    <property type="match status" value="1"/>
</dbReference>
<dbReference type="Gene3D" id="3.30.200.20">
    <property type="entry name" value="Phosphorylase Kinase, domain 1"/>
    <property type="match status" value="1"/>
</dbReference>
<dbReference type="OrthoDB" id="9809275at2"/>
<evidence type="ECO:0000313" key="4">
    <source>
        <dbReference type="EMBL" id="TKB50916.1"/>
    </source>
</evidence>
<keyword evidence="4" id="KW-0808">Transferase</keyword>
<dbReference type="Pfam" id="PF01636">
    <property type="entry name" value="APH"/>
    <property type="match status" value="1"/>
</dbReference>
<dbReference type="EMBL" id="SWCJ01000019">
    <property type="protein sequence ID" value="TKB50916.1"/>
    <property type="molecule type" value="Genomic_DNA"/>
</dbReference>
<evidence type="ECO:0000256" key="2">
    <source>
        <dbReference type="ARBA" id="ARBA00022840"/>
    </source>
</evidence>
<evidence type="ECO:0000313" key="5">
    <source>
        <dbReference type="Proteomes" id="UP000305675"/>
    </source>
</evidence>
<comment type="caution">
    <text evidence="4">The sequence shown here is derived from an EMBL/GenBank/DDBJ whole genome shotgun (WGS) entry which is preliminary data.</text>
</comment>
<dbReference type="AlphaFoldDB" id="A0A4U1BIG4"/>
<organism evidence="4 5">
    <name type="scientific">Ferrimonas aestuarii</name>
    <dbReference type="NCBI Taxonomy" id="2569539"/>
    <lineage>
        <taxon>Bacteria</taxon>
        <taxon>Pseudomonadati</taxon>
        <taxon>Pseudomonadota</taxon>
        <taxon>Gammaproteobacteria</taxon>
        <taxon>Alteromonadales</taxon>
        <taxon>Ferrimonadaceae</taxon>
        <taxon>Ferrimonas</taxon>
    </lineage>
</organism>
<dbReference type="PANTHER" id="PTHR33540">
    <property type="entry name" value="TRNA THREONYLCARBAMOYLADENOSINE BIOSYNTHESIS PROTEIN TSAE"/>
    <property type="match status" value="1"/>
</dbReference>
<feature type="domain" description="Aminoglycoside phosphotransferase" evidence="3">
    <location>
        <begin position="26"/>
        <end position="248"/>
    </location>
</feature>
<dbReference type="GO" id="GO:0005524">
    <property type="term" value="F:ATP binding"/>
    <property type="evidence" value="ECO:0007669"/>
    <property type="project" value="UniProtKB-KW"/>
</dbReference>
<evidence type="ECO:0000259" key="3">
    <source>
        <dbReference type="Pfam" id="PF01636"/>
    </source>
</evidence>
<reference evidence="4 5" key="1">
    <citation type="submission" date="2019-04" db="EMBL/GenBank/DDBJ databases">
        <authorList>
            <person name="Hwang J.C."/>
        </authorList>
    </citation>
    <scope>NUCLEOTIDE SEQUENCE [LARGE SCALE GENOMIC DNA]</scope>
    <source>
        <strain evidence="4 5">IMCC35002</strain>
    </source>
</reference>
<sequence>MSGQDQRHKQLKQWLDSQFDSPILDLKLIFGDASFRRYFRFSHQGKSYIAADAPPNKEDSRPFVAMTQAYHNAELPAPELVHVDLELGFMCQSDLGDTHLQKRLTGETASHWYSKALAHLPSVLAITETELGPLPVCDNKWLQQELDLLPQWFLKTHLNWHHDGFDAYWPVLCQNLIDSAQQQPQGGMHRDYHSRNLMVVGDELAIIDYQGAMLGPITYDPVSLLKDCYISWPRAQVESWLEGYFTQLRKQPQFADIEFESFLKWFDLMGLQRHLKVLGIFARLCHRDAKPHYLDDLPRVLAYVIDASARYPETQVLAEFAKTWQAQLEPK</sequence>
<keyword evidence="2" id="KW-0067">ATP-binding</keyword>